<proteinExistence type="predicted"/>
<dbReference type="EMBL" id="OX459125">
    <property type="protein sequence ID" value="CAI9115321.1"/>
    <property type="molecule type" value="Genomic_DNA"/>
</dbReference>
<gene>
    <name evidence="1" type="ORF">OLC1_LOCUS21873</name>
</gene>
<evidence type="ECO:0000313" key="1">
    <source>
        <dbReference type="EMBL" id="CAI9115321.1"/>
    </source>
</evidence>
<dbReference type="AlphaFoldDB" id="A0AAV1E6Q9"/>
<accession>A0AAV1E6Q9</accession>
<reference evidence="1" key="1">
    <citation type="submission" date="2023-03" db="EMBL/GenBank/DDBJ databases">
        <authorList>
            <person name="Julca I."/>
        </authorList>
    </citation>
    <scope>NUCLEOTIDE SEQUENCE</scope>
</reference>
<name>A0AAV1E6Q9_OLDCO</name>
<protein>
    <submittedName>
        <fullName evidence="1">OLC1v1016195C1</fullName>
    </submittedName>
</protein>
<sequence length="296" mass="32800">MVGAYPPAAPPPPRNFASFFKKPSDIEMNNDSLIKQVKFLNGTPTLEYEDDEFEKLVAPHRLCLVGKFLYGCPKMEEKDGGKKLDDPATKKKGLKIANPKPKWLFKGGEEKSTTPKVNVQILNENPLIAKATETNSVLSINPAEKTLGEHAIESYPLRGKPWKRAHVSHAPKTGTLDMQLMVSTSGLTDKEKETILVDVPDVSVSHNLHLEFGNIVQIEVVQPVIVLVKTNSSNRFFALLEGGDHDMINDSDDEENVYRERNVDEQLVQASDSIEVALRNMAPSPKLGMGKFPDNS</sequence>
<keyword evidence="2" id="KW-1185">Reference proteome</keyword>
<dbReference type="Proteomes" id="UP001161247">
    <property type="component" value="Chromosome 8"/>
</dbReference>
<organism evidence="1 2">
    <name type="scientific">Oldenlandia corymbosa var. corymbosa</name>
    <dbReference type="NCBI Taxonomy" id="529605"/>
    <lineage>
        <taxon>Eukaryota</taxon>
        <taxon>Viridiplantae</taxon>
        <taxon>Streptophyta</taxon>
        <taxon>Embryophyta</taxon>
        <taxon>Tracheophyta</taxon>
        <taxon>Spermatophyta</taxon>
        <taxon>Magnoliopsida</taxon>
        <taxon>eudicotyledons</taxon>
        <taxon>Gunneridae</taxon>
        <taxon>Pentapetalae</taxon>
        <taxon>asterids</taxon>
        <taxon>lamiids</taxon>
        <taxon>Gentianales</taxon>
        <taxon>Rubiaceae</taxon>
        <taxon>Rubioideae</taxon>
        <taxon>Spermacoceae</taxon>
        <taxon>Hedyotis-Oldenlandia complex</taxon>
        <taxon>Oldenlandia</taxon>
    </lineage>
</organism>
<evidence type="ECO:0000313" key="2">
    <source>
        <dbReference type="Proteomes" id="UP001161247"/>
    </source>
</evidence>